<feature type="non-terminal residue" evidence="2">
    <location>
        <position position="1"/>
    </location>
</feature>
<dbReference type="AlphaFoldDB" id="A0A699U0G4"/>
<feature type="non-terminal residue" evidence="2">
    <location>
        <position position="177"/>
    </location>
</feature>
<comment type="caution">
    <text evidence="2">The sequence shown here is derived from an EMBL/GenBank/DDBJ whole genome shotgun (WGS) entry which is preliminary data.</text>
</comment>
<dbReference type="EMBL" id="BKCJ011282330">
    <property type="protein sequence ID" value="GFD14846.1"/>
    <property type="molecule type" value="Genomic_DNA"/>
</dbReference>
<feature type="region of interest" description="Disordered" evidence="1">
    <location>
        <begin position="1"/>
        <end position="55"/>
    </location>
</feature>
<reference evidence="2" key="1">
    <citation type="journal article" date="2019" name="Sci. Rep.">
        <title>Draft genome of Tanacetum cinerariifolium, the natural source of mosquito coil.</title>
        <authorList>
            <person name="Yamashiro T."/>
            <person name="Shiraishi A."/>
            <person name="Satake H."/>
            <person name="Nakayama K."/>
        </authorList>
    </citation>
    <scope>NUCLEOTIDE SEQUENCE</scope>
</reference>
<feature type="region of interest" description="Disordered" evidence="1">
    <location>
        <begin position="71"/>
        <end position="96"/>
    </location>
</feature>
<feature type="compositionally biased region" description="Basic and acidic residues" evidence="1">
    <location>
        <begin position="71"/>
        <end position="82"/>
    </location>
</feature>
<accession>A0A699U0G4</accession>
<gene>
    <name evidence="2" type="ORF">Tci_886815</name>
</gene>
<evidence type="ECO:0000313" key="2">
    <source>
        <dbReference type="EMBL" id="GFD14846.1"/>
    </source>
</evidence>
<organism evidence="2">
    <name type="scientific">Tanacetum cinerariifolium</name>
    <name type="common">Dalmatian daisy</name>
    <name type="synonym">Chrysanthemum cinerariifolium</name>
    <dbReference type="NCBI Taxonomy" id="118510"/>
    <lineage>
        <taxon>Eukaryota</taxon>
        <taxon>Viridiplantae</taxon>
        <taxon>Streptophyta</taxon>
        <taxon>Embryophyta</taxon>
        <taxon>Tracheophyta</taxon>
        <taxon>Spermatophyta</taxon>
        <taxon>Magnoliopsida</taxon>
        <taxon>eudicotyledons</taxon>
        <taxon>Gunneridae</taxon>
        <taxon>Pentapetalae</taxon>
        <taxon>asterids</taxon>
        <taxon>campanulids</taxon>
        <taxon>Asterales</taxon>
        <taxon>Asteraceae</taxon>
        <taxon>Asteroideae</taxon>
        <taxon>Anthemideae</taxon>
        <taxon>Anthemidinae</taxon>
        <taxon>Tanacetum</taxon>
    </lineage>
</organism>
<name>A0A699U0G4_TANCI</name>
<feature type="compositionally biased region" description="Basic and acidic residues" evidence="1">
    <location>
        <begin position="16"/>
        <end position="29"/>
    </location>
</feature>
<proteinExistence type="predicted"/>
<evidence type="ECO:0000256" key="1">
    <source>
        <dbReference type="SAM" id="MobiDB-lite"/>
    </source>
</evidence>
<sequence>NDGSHKDDMYGGVLENLKDVEGESDREEVPETNFEEVPDKSIFEGNSVRQNDFHSEDPFSIYEVLNKKRDENNIDDKHEDSLKYPPGFTPNEEGDVPVEKVNNWSNENRVNDGQEDEVCVGQHVHERVEEDEVCVGQHVHERVEVSNDTYDSTCSGHFKKSKAPRKGGSILELIDDL</sequence>
<protein>
    <submittedName>
        <fullName evidence="2">Nucleotide-binding alpha-beta plait domain-containing protein</fullName>
    </submittedName>
</protein>